<dbReference type="RefSeq" id="WP_139647535.1">
    <property type="nucleotide sequence ID" value="NZ_BAAAZS010000053.1"/>
</dbReference>
<keyword evidence="5" id="KW-1185">Reference proteome</keyword>
<dbReference type="OrthoDB" id="3307525at2"/>
<dbReference type="GO" id="GO:0006508">
    <property type="term" value="P:proteolysis"/>
    <property type="evidence" value="ECO:0007669"/>
    <property type="project" value="InterPro"/>
</dbReference>
<dbReference type="Pfam" id="PF00089">
    <property type="entry name" value="Trypsin"/>
    <property type="match status" value="1"/>
</dbReference>
<feature type="compositionally biased region" description="Basic and acidic residues" evidence="1">
    <location>
        <begin position="707"/>
        <end position="721"/>
    </location>
</feature>
<dbReference type="AlphaFoldDB" id="A0A5C4UUX7"/>
<dbReference type="Proteomes" id="UP000311713">
    <property type="component" value="Unassembled WGS sequence"/>
</dbReference>
<evidence type="ECO:0000259" key="2">
    <source>
        <dbReference type="Pfam" id="PF00089"/>
    </source>
</evidence>
<evidence type="ECO:0000313" key="4">
    <source>
        <dbReference type="EMBL" id="TNM27460.1"/>
    </source>
</evidence>
<dbReference type="Pfam" id="PF20028">
    <property type="entry name" value="VMAP-C"/>
    <property type="match status" value="1"/>
</dbReference>
<gene>
    <name evidence="4" type="ORF">FH715_20640</name>
</gene>
<reference evidence="4 5" key="1">
    <citation type="submission" date="2019-06" db="EMBL/GenBank/DDBJ databases">
        <title>Draft genome of Streptomyces sedi sp. JCM16909.</title>
        <authorList>
            <person name="Klykleung N."/>
            <person name="Tanasupawat S."/>
            <person name="Kudo T."/>
            <person name="Yuki M."/>
            <person name="Ohkuma M."/>
        </authorList>
    </citation>
    <scope>NUCLEOTIDE SEQUENCE [LARGE SCALE GENOMIC DNA]</scope>
    <source>
        <strain evidence="4 5">JCM 16909</strain>
    </source>
</reference>
<dbReference type="Gene3D" id="2.40.10.10">
    <property type="entry name" value="Trypsin-like serine proteases"/>
    <property type="match status" value="1"/>
</dbReference>
<feature type="region of interest" description="Disordered" evidence="1">
    <location>
        <begin position="700"/>
        <end position="721"/>
    </location>
</feature>
<sequence length="721" mass="79091">MDPRRLALLRCGTARQRHSTGSGYLVAPRLVLTARHVLVDRHTGVTWPEIHVTTGHPGAGDTARTRARVAWMPQDDPDVALLRLDDPVEVPGSVRWGHPVGRTPLRYEGLGFPLASSNGRRDAEHLRGDLPPLSSGVRDCHVLDQDPVPEPREDGRAAWAGVSGAAIFCDDHLVGVVVENYRSYGTRRLLACSAKALLGQREFHECLQRYGGEPPRLVEVGAPLPKAPLAGEFARVGKMIEQVLWPMLGGPETCAAHGRALAHQLGARVPAGYAPSLDDLLALIAAHPRALATLSGSLSPVLGNDVERARLTALLARVRALGFGAMLSYEEHEQLLDLLRGICAEQPSLIPRCAREALRYGCLPEVLSHPLLRVEDLETAVEAGETLPDSSGVRSGSSPVPALLRLTEHIAAAVADERTVALRSWANGVADRMGIRPEALDERRADAEDWALQQLPPVIRVVLELSADEEAADERYLSRILLARHDGTHTVLREPETVSRTPQEVARRLRDAVEGVTSEPGQEEHVPWVTILVGREGLRLAVDEWNPGPPNEFVPEQPIGVEYRLTLSCPEMSKLVATRDRDQRRRWAGGRSRTLVTDPSCASSRQLTRVLQHGHRDATRVVLHGTREQRTSLLQVCLALGVPVVLWDREADSYEDAPRLRTLDPTGPLADLPERVRKARGEAFDAPAVNLPRPALVWEQESSPEPRILRLRDPEKGSHLS</sequence>
<feature type="domain" description="Peptidase S1" evidence="2">
    <location>
        <begin position="18"/>
        <end position="180"/>
    </location>
</feature>
<dbReference type="SUPFAM" id="SSF50494">
    <property type="entry name" value="Trypsin-like serine proteases"/>
    <property type="match status" value="1"/>
</dbReference>
<evidence type="ECO:0000259" key="3">
    <source>
        <dbReference type="Pfam" id="PF20028"/>
    </source>
</evidence>
<evidence type="ECO:0000313" key="5">
    <source>
        <dbReference type="Proteomes" id="UP000311713"/>
    </source>
</evidence>
<dbReference type="GO" id="GO:0004252">
    <property type="term" value="F:serine-type endopeptidase activity"/>
    <property type="evidence" value="ECO:0007669"/>
    <property type="project" value="InterPro"/>
</dbReference>
<feature type="domain" description="vWA-MoxR associated protein C-terminal" evidence="3">
    <location>
        <begin position="475"/>
        <end position="699"/>
    </location>
</feature>
<proteinExistence type="predicted"/>
<accession>A0A5C4UUX7</accession>
<protein>
    <submittedName>
        <fullName evidence="4">S1 family peptidase</fullName>
    </submittedName>
</protein>
<name>A0A5C4UUX7_9ACTN</name>
<dbReference type="InterPro" id="IPR045450">
    <property type="entry name" value="VMAP_C"/>
</dbReference>
<organism evidence="4 5">
    <name type="scientific">Streptomyces sedi</name>
    <dbReference type="NCBI Taxonomy" id="555059"/>
    <lineage>
        <taxon>Bacteria</taxon>
        <taxon>Bacillati</taxon>
        <taxon>Actinomycetota</taxon>
        <taxon>Actinomycetes</taxon>
        <taxon>Kitasatosporales</taxon>
        <taxon>Streptomycetaceae</taxon>
        <taxon>Streptomyces</taxon>
    </lineage>
</organism>
<dbReference type="InterPro" id="IPR009003">
    <property type="entry name" value="Peptidase_S1_PA"/>
</dbReference>
<comment type="caution">
    <text evidence="4">The sequence shown here is derived from an EMBL/GenBank/DDBJ whole genome shotgun (WGS) entry which is preliminary data.</text>
</comment>
<dbReference type="InterPro" id="IPR043504">
    <property type="entry name" value="Peptidase_S1_PA_chymotrypsin"/>
</dbReference>
<dbReference type="EMBL" id="VDGT01000017">
    <property type="protein sequence ID" value="TNM27460.1"/>
    <property type="molecule type" value="Genomic_DNA"/>
</dbReference>
<evidence type="ECO:0000256" key="1">
    <source>
        <dbReference type="SAM" id="MobiDB-lite"/>
    </source>
</evidence>
<dbReference type="InterPro" id="IPR001254">
    <property type="entry name" value="Trypsin_dom"/>
</dbReference>